<dbReference type="GO" id="GO:0000724">
    <property type="term" value="P:double-strand break repair via homologous recombination"/>
    <property type="evidence" value="ECO:0007669"/>
    <property type="project" value="TreeGrafter"/>
</dbReference>
<dbReference type="InterPro" id="IPR048749">
    <property type="entry name" value="SLX1_C"/>
</dbReference>
<dbReference type="FunFam" id="3.40.1440.10:FF:000006">
    <property type="entry name" value="Structure-specific endonuclease subunit SLX1"/>
    <property type="match status" value="1"/>
</dbReference>
<evidence type="ECO:0000256" key="5">
    <source>
        <dbReference type="ARBA" id="ARBA00023172"/>
    </source>
</evidence>
<proteinExistence type="inferred from homology"/>
<comment type="cofactor">
    <cofactor evidence="8">
        <name>a divalent metal cation</name>
        <dbReference type="ChEBI" id="CHEBI:60240"/>
    </cofactor>
</comment>
<dbReference type="Pfam" id="PF21202">
    <property type="entry name" value="SLX1_C"/>
    <property type="match status" value="1"/>
</dbReference>
<dbReference type="Proteomes" id="UP000308197">
    <property type="component" value="Unassembled WGS sequence"/>
</dbReference>
<comment type="function">
    <text evidence="8">Catalytic subunit of the SLX1-SLX4 structure-specific endonuclease that resolves DNA secondary structures generated during DNA repair and recombination. Has endonuclease activity towards branched DNA substrates, introducing single-strand cuts in duplex DNA close to junctions with ss-DNA.</text>
</comment>
<keyword evidence="5 8" id="KW-0233">DNA recombination</keyword>
<dbReference type="STRING" id="1314778.A0A5C3NXH7"/>
<protein>
    <recommendedName>
        <fullName evidence="10">GIY-YIG domain-containing protein</fullName>
    </recommendedName>
</protein>
<keyword evidence="3 8" id="KW-0227">DNA damage</keyword>
<dbReference type="GO" id="GO:0017108">
    <property type="term" value="F:5'-flap endonuclease activity"/>
    <property type="evidence" value="ECO:0007669"/>
    <property type="project" value="InterPro"/>
</dbReference>
<keyword evidence="2 8" id="KW-0255">Endonuclease</keyword>
<organism evidence="11 12">
    <name type="scientific">Polyporus arcularius HHB13444</name>
    <dbReference type="NCBI Taxonomy" id="1314778"/>
    <lineage>
        <taxon>Eukaryota</taxon>
        <taxon>Fungi</taxon>
        <taxon>Dikarya</taxon>
        <taxon>Basidiomycota</taxon>
        <taxon>Agaricomycotina</taxon>
        <taxon>Agaricomycetes</taxon>
        <taxon>Polyporales</taxon>
        <taxon>Polyporaceae</taxon>
        <taxon>Polyporus</taxon>
    </lineage>
</organism>
<evidence type="ECO:0000256" key="7">
    <source>
        <dbReference type="ARBA" id="ARBA00023242"/>
    </source>
</evidence>
<sequence>MPRTTKSSLAHHQFPAFYACYLLKSVRTPRATATYIGSTPSPPRRIRQHNGQISQGAWKTKWSRPWVMQMIVHGFPSKLAALQFEWAWQHPNVSRHLRDNGGQAVFNQTGKLKYMNTNVRVARSMVSSHPYNTWPLSVTLFTEEAEKAWNHAAKAVGMPPLPSGLKVLTELEGVDGKSGKSGSGRTEPIDVTDDKFTSEHLHKASTVFSAGSALKCSICQEPIQHDVDPLSVALCPSSSCTAVSHLSCLSRRFLDAQPASSSADIIPRGGTCKSCGIYVLWGDVIRGCYRRREGGVVPDAELEDADDRDDLGQLFGADFEDEDEDAAPGPSKPSAPPRTKKRAKPRAGPSKSKGAPYSTLAAHASSDEREHFDLDAISSGSDEQESDIDERAQWHSSTKTKPSSRPSSSKTISARAPEGNTSAAGAASGCRFRDLRDRGGSGPQGASLIEASNPAGTHAVRPRDTTAAPAGPVRNKFRAESSHKAPQASRKPHSADVGSVGMRDVDPPGSAGYSGRASCPPSNRRKPAVDNGGWQASATPLEIAREKTRLRPFPDLPPLSPPHLPMGDRAQEMRTFHNEVVEISD</sequence>
<evidence type="ECO:0000256" key="1">
    <source>
        <dbReference type="ARBA" id="ARBA00022722"/>
    </source>
</evidence>
<evidence type="ECO:0000256" key="6">
    <source>
        <dbReference type="ARBA" id="ARBA00023204"/>
    </source>
</evidence>
<evidence type="ECO:0000313" key="11">
    <source>
        <dbReference type="EMBL" id="TFK80720.1"/>
    </source>
</evidence>
<feature type="domain" description="GIY-YIG" evidence="10">
    <location>
        <begin position="16"/>
        <end position="98"/>
    </location>
</feature>
<dbReference type="PANTHER" id="PTHR20208">
    <property type="entry name" value="STRUCTURE-SPECIFIC ENDONUCLEASE SUBUNIT SLX1"/>
    <property type="match status" value="1"/>
</dbReference>
<evidence type="ECO:0000256" key="3">
    <source>
        <dbReference type="ARBA" id="ARBA00022763"/>
    </source>
</evidence>
<keyword evidence="4 8" id="KW-0378">Hydrolase</keyword>
<dbReference type="InterPro" id="IPR035901">
    <property type="entry name" value="GIY-YIG_endonuc_sf"/>
</dbReference>
<name>A0A5C3NXH7_9APHY</name>
<comment type="caution">
    <text evidence="8">Lacks conserved residue(s) required for the propagation of feature annotation.</text>
</comment>
<dbReference type="InterPro" id="IPR000305">
    <property type="entry name" value="GIY-YIG_endonuc"/>
</dbReference>
<evidence type="ECO:0000256" key="2">
    <source>
        <dbReference type="ARBA" id="ARBA00022759"/>
    </source>
</evidence>
<feature type="compositionally biased region" description="Basic and acidic residues" evidence="9">
    <location>
        <begin position="365"/>
        <end position="374"/>
    </location>
</feature>
<keyword evidence="12" id="KW-1185">Reference proteome</keyword>
<comment type="subcellular location">
    <subcellularLocation>
        <location evidence="8">Nucleus</location>
    </subcellularLocation>
</comment>
<feature type="region of interest" description="Disordered" evidence="9">
    <location>
        <begin position="319"/>
        <end position="538"/>
    </location>
</feature>
<dbReference type="HAMAP" id="MF_03100">
    <property type="entry name" value="Endonuc_su_Slx1"/>
    <property type="match status" value="1"/>
</dbReference>
<evidence type="ECO:0000256" key="8">
    <source>
        <dbReference type="HAMAP-Rule" id="MF_03100"/>
    </source>
</evidence>
<keyword evidence="6 8" id="KW-0234">DNA repair</keyword>
<comment type="similarity">
    <text evidence="8">Belongs to the SLX1 family.</text>
</comment>
<evidence type="ECO:0000256" key="4">
    <source>
        <dbReference type="ARBA" id="ARBA00022801"/>
    </source>
</evidence>
<evidence type="ECO:0000256" key="9">
    <source>
        <dbReference type="SAM" id="MobiDB-lite"/>
    </source>
</evidence>
<dbReference type="GO" id="GO:0033557">
    <property type="term" value="C:Slx1-Slx4 complex"/>
    <property type="evidence" value="ECO:0007669"/>
    <property type="project" value="UniProtKB-UniRule"/>
</dbReference>
<accession>A0A5C3NXH7</accession>
<dbReference type="InterPro" id="IPR027520">
    <property type="entry name" value="Slx1"/>
</dbReference>
<dbReference type="Pfam" id="PF01541">
    <property type="entry name" value="GIY-YIG"/>
    <property type="match status" value="1"/>
</dbReference>
<dbReference type="EMBL" id="ML211719">
    <property type="protein sequence ID" value="TFK80720.1"/>
    <property type="molecule type" value="Genomic_DNA"/>
</dbReference>
<dbReference type="InParanoid" id="A0A5C3NXH7"/>
<dbReference type="PROSITE" id="PS50164">
    <property type="entry name" value="GIY_YIG"/>
    <property type="match status" value="1"/>
</dbReference>
<evidence type="ECO:0000313" key="12">
    <source>
        <dbReference type="Proteomes" id="UP000308197"/>
    </source>
</evidence>
<keyword evidence="1 8" id="KW-0540">Nuclease</keyword>
<dbReference type="PROSITE" id="PS51257">
    <property type="entry name" value="PROKAR_LIPOPROTEIN"/>
    <property type="match status" value="1"/>
</dbReference>
<dbReference type="GO" id="GO:0008821">
    <property type="term" value="F:crossover junction DNA endonuclease activity"/>
    <property type="evidence" value="ECO:0007669"/>
    <property type="project" value="TreeGrafter"/>
</dbReference>
<feature type="compositionally biased region" description="Low complexity" evidence="9">
    <location>
        <begin position="396"/>
        <end position="413"/>
    </location>
</feature>
<dbReference type="Gene3D" id="3.40.1440.10">
    <property type="entry name" value="GIY-YIG endonuclease"/>
    <property type="match status" value="1"/>
</dbReference>
<dbReference type="Gene3D" id="3.30.40.10">
    <property type="entry name" value="Zinc/RING finger domain, C3HC4 (zinc finger)"/>
    <property type="match status" value="1"/>
</dbReference>
<dbReference type="InterPro" id="IPR050381">
    <property type="entry name" value="SLX1_endonuclease"/>
</dbReference>
<comment type="subunit">
    <text evidence="8">Forms a heterodimer with SLX4.</text>
</comment>
<dbReference type="InterPro" id="IPR013083">
    <property type="entry name" value="Znf_RING/FYVE/PHD"/>
</dbReference>
<dbReference type="PANTHER" id="PTHR20208:SF10">
    <property type="entry name" value="STRUCTURE-SPECIFIC ENDONUCLEASE SUBUNIT SLX1"/>
    <property type="match status" value="1"/>
</dbReference>
<keyword evidence="7 8" id="KW-0539">Nucleus</keyword>
<evidence type="ECO:0000259" key="10">
    <source>
        <dbReference type="PROSITE" id="PS50164"/>
    </source>
</evidence>
<dbReference type="AlphaFoldDB" id="A0A5C3NXH7"/>
<reference evidence="11 12" key="1">
    <citation type="journal article" date="2019" name="Nat. Ecol. Evol.">
        <title>Megaphylogeny resolves global patterns of mushroom evolution.</title>
        <authorList>
            <person name="Varga T."/>
            <person name="Krizsan K."/>
            <person name="Foldi C."/>
            <person name="Dima B."/>
            <person name="Sanchez-Garcia M."/>
            <person name="Sanchez-Ramirez S."/>
            <person name="Szollosi G.J."/>
            <person name="Szarkandi J.G."/>
            <person name="Papp V."/>
            <person name="Albert L."/>
            <person name="Andreopoulos W."/>
            <person name="Angelini C."/>
            <person name="Antonin V."/>
            <person name="Barry K.W."/>
            <person name="Bougher N.L."/>
            <person name="Buchanan P."/>
            <person name="Buyck B."/>
            <person name="Bense V."/>
            <person name="Catcheside P."/>
            <person name="Chovatia M."/>
            <person name="Cooper J."/>
            <person name="Damon W."/>
            <person name="Desjardin D."/>
            <person name="Finy P."/>
            <person name="Geml J."/>
            <person name="Haridas S."/>
            <person name="Hughes K."/>
            <person name="Justo A."/>
            <person name="Karasinski D."/>
            <person name="Kautmanova I."/>
            <person name="Kiss B."/>
            <person name="Kocsube S."/>
            <person name="Kotiranta H."/>
            <person name="LaButti K.M."/>
            <person name="Lechner B.E."/>
            <person name="Liimatainen K."/>
            <person name="Lipzen A."/>
            <person name="Lukacs Z."/>
            <person name="Mihaltcheva S."/>
            <person name="Morgado L.N."/>
            <person name="Niskanen T."/>
            <person name="Noordeloos M.E."/>
            <person name="Ohm R.A."/>
            <person name="Ortiz-Santana B."/>
            <person name="Ovrebo C."/>
            <person name="Racz N."/>
            <person name="Riley R."/>
            <person name="Savchenko A."/>
            <person name="Shiryaev A."/>
            <person name="Soop K."/>
            <person name="Spirin V."/>
            <person name="Szebenyi C."/>
            <person name="Tomsovsky M."/>
            <person name="Tulloss R.E."/>
            <person name="Uehling J."/>
            <person name="Grigoriev I.V."/>
            <person name="Vagvolgyi C."/>
            <person name="Papp T."/>
            <person name="Martin F.M."/>
            <person name="Miettinen O."/>
            <person name="Hibbett D.S."/>
            <person name="Nagy L.G."/>
        </authorList>
    </citation>
    <scope>NUCLEOTIDE SEQUENCE [LARGE SCALE GENOMIC DNA]</scope>
    <source>
        <strain evidence="11 12">HHB13444</strain>
    </source>
</reference>
<dbReference type="CDD" id="cd10455">
    <property type="entry name" value="GIY-YIG_SLX1"/>
    <property type="match status" value="1"/>
</dbReference>
<gene>
    <name evidence="11" type="ORF">K466DRAFT_605098</name>
</gene>